<reference evidence="7" key="1">
    <citation type="submission" date="2016-10" db="EMBL/GenBank/DDBJ databases">
        <authorList>
            <person name="Varghese N."/>
            <person name="Submissions S."/>
        </authorList>
    </citation>
    <scope>NUCLEOTIDE SEQUENCE [LARGE SCALE GENOMIC DNA]</scope>
    <source>
        <strain evidence="7">LMG 26031</strain>
    </source>
</reference>
<dbReference type="SMART" id="SM00387">
    <property type="entry name" value="HATPase_c"/>
    <property type="match status" value="1"/>
</dbReference>
<feature type="domain" description="Histidine kinase/HSP90-like ATPase" evidence="5">
    <location>
        <begin position="183"/>
        <end position="280"/>
    </location>
</feature>
<evidence type="ECO:0000313" key="7">
    <source>
        <dbReference type="Proteomes" id="UP000198866"/>
    </source>
</evidence>
<accession>A0A1H6RHA0</accession>
<dbReference type="SUPFAM" id="SSF55874">
    <property type="entry name" value="ATPase domain of HSP90 chaperone/DNA topoisomerase II/histidine kinase"/>
    <property type="match status" value="1"/>
</dbReference>
<dbReference type="RefSeq" id="WP_090862823.1">
    <property type="nucleotide sequence ID" value="NZ_FNYE01000002.1"/>
</dbReference>
<dbReference type="STRING" id="667676.SAMN05192539_1002105"/>
<name>A0A1H6RHA0_9BURK</name>
<dbReference type="PANTHER" id="PTHR24421">
    <property type="entry name" value="NITRATE/NITRITE SENSOR PROTEIN NARX-RELATED"/>
    <property type="match status" value="1"/>
</dbReference>
<evidence type="ECO:0000256" key="1">
    <source>
        <dbReference type="ARBA" id="ARBA00022679"/>
    </source>
</evidence>
<keyword evidence="1" id="KW-0808">Transferase</keyword>
<dbReference type="CDD" id="cd16917">
    <property type="entry name" value="HATPase_UhpB-NarQ-NarX-like"/>
    <property type="match status" value="1"/>
</dbReference>
<keyword evidence="7" id="KW-1185">Reference proteome</keyword>
<feature type="region of interest" description="Disordered" evidence="4">
    <location>
        <begin position="1"/>
        <end position="52"/>
    </location>
</feature>
<dbReference type="Gene3D" id="3.30.565.10">
    <property type="entry name" value="Histidine kinase-like ATPase, C-terminal domain"/>
    <property type="match status" value="1"/>
</dbReference>
<gene>
    <name evidence="6" type="ORF">SAMN05192539_1002105</name>
</gene>
<evidence type="ECO:0000256" key="2">
    <source>
        <dbReference type="ARBA" id="ARBA00022777"/>
    </source>
</evidence>
<dbReference type="InterPro" id="IPR003594">
    <property type="entry name" value="HATPase_dom"/>
</dbReference>
<dbReference type="InterPro" id="IPR050482">
    <property type="entry name" value="Sensor_HK_TwoCompSys"/>
</dbReference>
<dbReference type="InterPro" id="IPR036890">
    <property type="entry name" value="HATPase_C_sf"/>
</dbReference>
<evidence type="ECO:0000256" key="4">
    <source>
        <dbReference type="SAM" id="MobiDB-lite"/>
    </source>
</evidence>
<evidence type="ECO:0000313" key="6">
    <source>
        <dbReference type="EMBL" id="SEI51220.1"/>
    </source>
</evidence>
<sequence length="297" mass="31455">MDTSTVVRMHAHSAAALASDAQQPEQRASERLASRSRAARKPAAAATPAASRDDVARLQARVRELAAELTRTQEATRRQVAHELHDSVGAELTAARFALAGIETWLPADAPAQCAAALATAQRSLDAVTEAAQHAVADLHAPTLDKGIVNALSHWTHSFAARTGLRMSFVCAADARLTRLSADASLAVFRVAQEALNNVAKHARAVGADMRIETTATHLSIVVSDDGIGIPPHAGQDERQFGLAGMRARCNAFDGELRITAAPAGQPLGTTVQARFAWKALLGNASRPRARRTAIRL</sequence>
<dbReference type="InterPro" id="IPR011712">
    <property type="entry name" value="Sig_transdc_His_kin_sub3_dim/P"/>
</dbReference>
<organism evidence="6 7">
    <name type="scientific">Paraburkholderia diazotrophica</name>
    <dbReference type="NCBI Taxonomy" id="667676"/>
    <lineage>
        <taxon>Bacteria</taxon>
        <taxon>Pseudomonadati</taxon>
        <taxon>Pseudomonadota</taxon>
        <taxon>Betaproteobacteria</taxon>
        <taxon>Burkholderiales</taxon>
        <taxon>Burkholderiaceae</taxon>
        <taxon>Paraburkholderia</taxon>
    </lineage>
</organism>
<dbReference type="Proteomes" id="UP000198866">
    <property type="component" value="Unassembled WGS sequence"/>
</dbReference>
<proteinExistence type="predicted"/>
<dbReference type="OrthoDB" id="9782588at2"/>
<dbReference type="PANTHER" id="PTHR24421:SF58">
    <property type="entry name" value="SIGNAL TRANSDUCTION HISTIDINE-PROTEIN KINASE_PHOSPHATASE UHPB"/>
    <property type="match status" value="1"/>
</dbReference>
<dbReference type="Gene3D" id="1.20.5.1930">
    <property type="match status" value="1"/>
</dbReference>
<feature type="compositionally biased region" description="Low complexity" evidence="4">
    <location>
        <begin position="41"/>
        <end position="50"/>
    </location>
</feature>
<evidence type="ECO:0000259" key="5">
    <source>
        <dbReference type="SMART" id="SM00387"/>
    </source>
</evidence>
<dbReference type="Pfam" id="PF02518">
    <property type="entry name" value="HATPase_c"/>
    <property type="match status" value="1"/>
</dbReference>
<keyword evidence="3" id="KW-0902">Two-component regulatory system</keyword>
<dbReference type="AlphaFoldDB" id="A0A1H6RHA0"/>
<dbReference type="GO" id="GO:0046983">
    <property type="term" value="F:protein dimerization activity"/>
    <property type="evidence" value="ECO:0007669"/>
    <property type="project" value="InterPro"/>
</dbReference>
<dbReference type="EMBL" id="FNYE01000002">
    <property type="protein sequence ID" value="SEI51220.1"/>
    <property type="molecule type" value="Genomic_DNA"/>
</dbReference>
<dbReference type="Pfam" id="PF07730">
    <property type="entry name" value="HisKA_3"/>
    <property type="match status" value="1"/>
</dbReference>
<dbReference type="GO" id="GO:0016020">
    <property type="term" value="C:membrane"/>
    <property type="evidence" value="ECO:0007669"/>
    <property type="project" value="InterPro"/>
</dbReference>
<keyword evidence="2 6" id="KW-0418">Kinase</keyword>
<evidence type="ECO:0000256" key="3">
    <source>
        <dbReference type="ARBA" id="ARBA00023012"/>
    </source>
</evidence>
<protein>
    <submittedName>
        <fullName evidence="6">Histidine kinase-, DNA gyrase B-, and HSP90-like ATPase</fullName>
    </submittedName>
</protein>
<feature type="compositionally biased region" description="Low complexity" evidence="4">
    <location>
        <begin position="12"/>
        <end position="21"/>
    </location>
</feature>
<dbReference type="GO" id="GO:0000155">
    <property type="term" value="F:phosphorelay sensor kinase activity"/>
    <property type="evidence" value="ECO:0007669"/>
    <property type="project" value="InterPro"/>
</dbReference>